<feature type="region of interest" description="Disordered" evidence="1">
    <location>
        <begin position="41"/>
        <end position="90"/>
    </location>
</feature>
<feature type="compositionally biased region" description="Polar residues" evidence="1">
    <location>
        <begin position="63"/>
        <end position="83"/>
    </location>
</feature>
<dbReference type="EMBL" id="QGNW01002228">
    <property type="protein sequence ID" value="RVW22547.1"/>
    <property type="molecule type" value="Genomic_DNA"/>
</dbReference>
<evidence type="ECO:0000313" key="3">
    <source>
        <dbReference type="Proteomes" id="UP000288805"/>
    </source>
</evidence>
<name>A0A438CH48_VITVI</name>
<dbReference type="Proteomes" id="UP000288805">
    <property type="component" value="Unassembled WGS sequence"/>
</dbReference>
<evidence type="ECO:0000313" key="2">
    <source>
        <dbReference type="EMBL" id="RVW22547.1"/>
    </source>
</evidence>
<accession>A0A438CH48</accession>
<reference evidence="2 3" key="1">
    <citation type="journal article" date="2018" name="PLoS Genet.">
        <title>Population sequencing reveals clonal diversity and ancestral inbreeding in the grapevine cultivar Chardonnay.</title>
        <authorList>
            <person name="Roach M.J."/>
            <person name="Johnson D.L."/>
            <person name="Bohlmann J."/>
            <person name="van Vuuren H.J."/>
            <person name="Jones S.J."/>
            <person name="Pretorius I.S."/>
            <person name="Schmidt S.A."/>
            <person name="Borneman A.R."/>
        </authorList>
    </citation>
    <scope>NUCLEOTIDE SEQUENCE [LARGE SCALE GENOMIC DNA]</scope>
    <source>
        <strain evidence="3">cv. Chardonnay</strain>
        <tissue evidence="2">Leaf</tissue>
    </source>
</reference>
<gene>
    <name evidence="2" type="ORF">CK203_105657</name>
</gene>
<protein>
    <submittedName>
        <fullName evidence="2">Uncharacterized protein</fullName>
    </submittedName>
</protein>
<proteinExistence type="predicted"/>
<organism evidence="2 3">
    <name type="scientific">Vitis vinifera</name>
    <name type="common">Grape</name>
    <dbReference type="NCBI Taxonomy" id="29760"/>
    <lineage>
        <taxon>Eukaryota</taxon>
        <taxon>Viridiplantae</taxon>
        <taxon>Streptophyta</taxon>
        <taxon>Embryophyta</taxon>
        <taxon>Tracheophyta</taxon>
        <taxon>Spermatophyta</taxon>
        <taxon>Magnoliopsida</taxon>
        <taxon>eudicotyledons</taxon>
        <taxon>Gunneridae</taxon>
        <taxon>Pentapetalae</taxon>
        <taxon>rosids</taxon>
        <taxon>Vitales</taxon>
        <taxon>Vitaceae</taxon>
        <taxon>Viteae</taxon>
        <taxon>Vitis</taxon>
    </lineage>
</organism>
<feature type="compositionally biased region" description="Basic and acidic residues" evidence="1">
    <location>
        <begin position="41"/>
        <end position="53"/>
    </location>
</feature>
<comment type="caution">
    <text evidence="2">The sequence shown here is derived from an EMBL/GenBank/DDBJ whole genome shotgun (WGS) entry which is preliminary data.</text>
</comment>
<sequence length="90" mass="9948">MCRSALDDLSGPEPRDDDWMTSEVQWQEATAAVVMAEALSEKGRTVKQKERSASGRRIKARNPKSNALINQQKGLNPASSSFSPFKPLLM</sequence>
<evidence type="ECO:0000256" key="1">
    <source>
        <dbReference type="SAM" id="MobiDB-lite"/>
    </source>
</evidence>
<dbReference type="AlphaFoldDB" id="A0A438CH48"/>